<dbReference type="HOGENOM" id="CLU_2257361_0_0_2"/>
<dbReference type="InParanoid" id="L0HGA1"/>
<evidence type="ECO:0000313" key="1">
    <source>
        <dbReference type="EMBL" id="AGB03752.1"/>
    </source>
</evidence>
<dbReference type="Proteomes" id="UP000010824">
    <property type="component" value="Chromosome"/>
</dbReference>
<protein>
    <submittedName>
        <fullName evidence="1">Uncharacterized protein</fullName>
    </submittedName>
</protein>
<dbReference type="RefSeq" id="WP_015286714.1">
    <property type="nucleotide sequence ID" value="NC_019943.1"/>
</dbReference>
<dbReference type="KEGG" id="mfo:Metfor_2769"/>
<reference evidence="2" key="1">
    <citation type="submission" date="2011-12" db="EMBL/GenBank/DDBJ databases">
        <title>Complete sequence of Methanoregula formicicum SMSP.</title>
        <authorList>
            <person name="Lucas S."/>
            <person name="Han J."/>
            <person name="Lapidus A."/>
            <person name="Cheng J.-F."/>
            <person name="Goodwin L."/>
            <person name="Pitluck S."/>
            <person name="Peters L."/>
            <person name="Ovchinnikova G."/>
            <person name="Teshima H."/>
            <person name="Detter J.C."/>
            <person name="Han C."/>
            <person name="Tapia R."/>
            <person name="Land M."/>
            <person name="Hauser L."/>
            <person name="Kyrpides N."/>
            <person name="Ivanova N."/>
            <person name="Pagani I."/>
            <person name="Imachi H."/>
            <person name="Tamaki H."/>
            <person name="Sekiguchi Y."/>
            <person name="Kamagata Y."/>
            <person name="Cadillo-Quiroz H."/>
            <person name="Zinder S."/>
            <person name="Liu W.-T."/>
            <person name="Woyke T."/>
        </authorList>
    </citation>
    <scope>NUCLEOTIDE SEQUENCE [LARGE SCALE GENOMIC DNA]</scope>
    <source>
        <strain evidence="2">DSM 22288 / NBRC 105244 / SMSP</strain>
    </source>
</reference>
<dbReference type="EMBL" id="CP003167">
    <property type="protein sequence ID" value="AGB03752.1"/>
    <property type="molecule type" value="Genomic_DNA"/>
</dbReference>
<reference evidence="1 2" key="2">
    <citation type="journal article" date="2014" name="Genome Announc.">
        <title>Complete Genome Sequence of Methanoregula formicica SMSPT, a Mesophilic Hydrogenotrophic Methanogen Isolated from a Methanogenic Upflow Anaerobic Sludge Blanket Reactor.</title>
        <authorList>
            <person name="Yamamoto K."/>
            <person name="Tamaki H."/>
            <person name="Cadillo-Quiroz H."/>
            <person name="Imachi H."/>
            <person name="Kyrpides N."/>
            <person name="Woyke T."/>
            <person name="Goodwin L."/>
            <person name="Zinder S.H."/>
            <person name="Kamagata Y."/>
            <person name="Liu W.T."/>
        </authorList>
    </citation>
    <scope>NUCLEOTIDE SEQUENCE [LARGE SCALE GENOMIC DNA]</scope>
    <source>
        <strain evidence="2">DSM 22288 / NBRC 105244 / SMSP</strain>
    </source>
</reference>
<evidence type="ECO:0000313" key="2">
    <source>
        <dbReference type="Proteomes" id="UP000010824"/>
    </source>
</evidence>
<name>L0HGA1_METFS</name>
<dbReference type="AlphaFoldDB" id="L0HGA1"/>
<gene>
    <name evidence="1" type="ordered locus">Metfor_2769</name>
</gene>
<dbReference type="GeneID" id="41401449"/>
<organism evidence="1 2">
    <name type="scientific">Methanoregula formicica (strain DSM 22288 / NBRC 105244 / SMSP)</name>
    <dbReference type="NCBI Taxonomy" id="593750"/>
    <lineage>
        <taxon>Archaea</taxon>
        <taxon>Methanobacteriati</taxon>
        <taxon>Methanobacteriota</taxon>
        <taxon>Stenosarchaea group</taxon>
        <taxon>Methanomicrobia</taxon>
        <taxon>Methanomicrobiales</taxon>
        <taxon>Methanoregulaceae</taxon>
        <taxon>Methanoregula</taxon>
    </lineage>
</organism>
<sequence length="103" mass="12190">MHRHPEVPELLEQYMEASRTAECWVTVREFRSFFRMDESAGPAISGFLQRIHHGPFHACRYRVTRMEKFRDTAPPYRIIKKYLVQARPAPRSSRSAAGREKNR</sequence>
<proteinExistence type="predicted"/>
<keyword evidence="2" id="KW-1185">Reference proteome</keyword>
<accession>L0HGA1</accession>